<reference evidence="2 3" key="1">
    <citation type="submission" date="2024-01" db="EMBL/GenBank/DDBJ databases">
        <title>The genomes of 5 underutilized Papilionoideae crops provide insights into root nodulation and disease resistanc.</title>
        <authorList>
            <person name="Jiang F."/>
        </authorList>
    </citation>
    <scope>NUCLEOTIDE SEQUENCE [LARGE SCALE GENOMIC DNA]</scope>
    <source>
        <strain evidence="2">DUOXIRENSHENG_FW03</strain>
        <tissue evidence="2">Leaves</tissue>
    </source>
</reference>
<feature type="compositionally biased region" description="Basic and acidic residues" evidence="1">
    <location>
        <begin position="38"/>
        <end position="54"/>
    </location>
</feature>
<organism evidence="2 3">
    <name type="scientific">Psophocarpus tetragonolobus</name>
    <name type="common">Winged bean</name>
    <name type="synonym">Dolichos tetragonolobus</name>
    <dbReference type="NCBI Taxonomy" id="3891"/>
    <lineage>
        <taxon>Eukaryota</taxon>
        <taxon>Viridiplantae</taxon>
        <taxon>Streptophyta</taxon>
        <taxon>Embryophyta</taxon>
        <taxon>Tracheophyta</taxon>
        <taxon>Spermatophyta</taxon>
        <taxon>Magnoliopsida</taxon>
        <taxon>eudicotyledons</taxon>
        <taxon>Gunneridae</taxon>
        <taxon>Pentapetalae</taxon>
        <taxon>rosids</taxon>
        <taxon>fabids</taxon>
        <taxon>Fabales</taxon>
        <taxon>Fabaceae</taxon>
        <taxon>Papilionoideae</taxon>
        <taxon>50 kb inversion clade</taxon>
        <taxon>NPAAA clade</taxon>
        <taxon>indigoferoid/millettioid clade</taxon>
        <taxon>Phaseoleae</taxon>
        <taxon>Psophocarpus</taxon>
    </lineage>
</organism>
<feature type="region of interest" description="Disordered" evidence="1">
    <location>
        <begin position="1"/>
        <end position="55"/>
    </location>
</feature>
<evidence type="ECO:0000256" key="1">
    <source>
        <dbReference type="SAM" id="MobiDB-lite"/>
    </source>
</evidence>
<comment type="caution">
    <text evidence="2">The sequence shown here is derived from an EMBL/GenBank/DDBJ whole genome shotgun (WGS) entry which is preliminary data.</text>
</comment>
<proteinExistence type="predicted"/>
<evidence type="ECO:0000313" key="3">
    <source>
        <dbReference type="Proteomes" id="UP001386955"/>
    </source>
</evidence>
<gene>
    <name evidence="2" type="ORF">VNO78_23698</name>
</gene>
<protein>
    <submittedName>
        <fullName evidence="2">Uncharacterized protein</fullName>
    </submittedName>
</protein>
<accession>A0AAN9S5A6</accession>
<dbReference type="Proteomes" id="UP001386955">
    <property type="component" value="Unassembled WGS sequence"/>
</dbReference>
<dbReference type="AlphaFoldDB" id="A0AAN9S5A6"/>
<sequence length="140" mass="16024">MRFNGTKTIKELRSHIKNSPIGKVDRRGAQSGSQRGAQSDRSRGAQSGRRRDLKALSPERCSKRCHWRSYSKQCHRRGCLPHLTMSCAQNHRNQHRTLLGWNSEGETIPCGQHQATHQERRLGSKDTLLFDVSKDTLYSQ</sequence>
<evidence type="ECO:0000313" key="2">
    <source>
        <dbReference type="EMBL" id="KAK7388871.1"/>
    </source>
</evidence>
<name>A0AAN9S5A6_PSOTE</name>
<keyword evidence="3" id="KW-1185">Reference proteome</keyword>
<dbReference type="EMBL" id="JAYMYS010000006">
    <property type="protein sequence ID" value="KAK7388871.1"/>
    <property type="molecule type" value="Genomic_DNA"/>
</dbReference>